<sequence>MKDIMYELAYLPASRPQALPDMVVDMVASLLQEAHTTPTIATAVTAAIRQLCHAAHAFPSTSMTLSELGEEAIAGATVNEEVKLPEKQDNRAEPLLVNLRITDPQETHSSTTITTKVTAAFNQL</sequence>
<dbReference type="AlphaFoldDB" id="A0A9Q1J5D9"/>
<gene>
    <name evidence="1" type="ORF">SKAU_G00102430</name>
</gene>
<protein>
    <submittedName>
        <fullName evidence="1">Uncharacterized protein</fullName>
    </submittedName>
</protein>
<evidence type="ECO:0000313" key="2">
    <source>
        <dbReference type="Proteomes" id="UP001152622"/>
    </source>
</evidence>
<comment type="caution">
    <text evidence="1">The sequence shown here is derived from an EMBL/GenBank/DDBJ whole genome shotgun (WGS) entry which is preliminary data.</text>
</comment>
<keyword evidence="2" id="KW-1185">Reference proteome</keyword>
<dbReference type="OrthoDB" id="10604716at2759"/>
<reference evidence="1" key="1">
    <citation type="journal article" date="2023" name="Science">
        <title>Genome structures resolve the early diversification of teleost fishes.</title>
        <authorList>
            <person name="Parey E."/>
            <person name="Louis A."/>
            <person name="Montfort J."/>
            <person name="Bouchez O."/>
            <person name="Roques C."/>
            <person name="Iampietro C."/>
            <person name="Lluch J."/>
            <person name="Castinel A."/>
            <person name="Donnadieu C."/>
            <person name="Desvignes T."/>
            <person name="Floi Bucao C."/>
            <person name="Jouanno E."/>
            <person name="Wen M."/>
            <person name="Mejri S."/>
            <person name="Dirks R."/>
            <person name="Jansen H."/>
            <person name="Henkel C."/>
            <person name="Chen W.J."/>
            <person name="Zahm M."/>
            <person name="Cabau C."/>
            <person name="Klopp C."/>
            <person name="Thompson A.W."/>
            <person name="Robinson-Rechavi M."/>
            <person name="Braasch I."/>
            <person name="Lecointre G."/>
            <person name="Bobe J."/>
            <person name="Postlethwait J.H."/>
            <person name="Berthelot C."/>
            <person name="Roest Crollius H."/>
            <person name="Guiguen Y."/>
        </authorList>
    </citation>
    <scope>NUCLEOTIDE SEQUENCE</scope>
    <source>
        <strain evidence="1">WJC10195</strain>
    </source>
</reference>
<evidence type="ECO:0000313" key="1">
    <source>
        <dbReference type="EMBL" id="KAJ8370215.1"/>
    </source>
</evidence>
<dbReference type="Proteomes" id="UP001152622">
    <property type="component" value="Chromosome 3"/>
</dbReference>
<accession>A0A9Q1J5D9</accession>
<proteinExistence type="predicted"/>
<name>A0A9Q1J5D9_SYNKA</name>
<dbReference type="EMBL" id="JAINUF010000003">
    <property type="protein sequence ID" value="KAJ8370215.1"/>
    <property type="molecule type" value="Genomic_DNA"/>
</dbReference>
<organism evidence="1 2">
    <name type="scientific">Synaphobranchus kaupii</name>
    <name type="common">Kaup's arrowtooth eel</name>
    <dbReference type="NCBI Taxonomy" id="118154"/>
    <lineage>
        <taxon>Eukaryota</taxon>
        <taxon>Metazoa</taxon>
        <taxon>Chordata</taxon>
        <taxon>Craniata</taxon>
        <taxon>Vertebrata</taxon>
        <taxon>Euteleostomi</taxon>
        <taxon>Actinopterygii</taxon>
        <taxon>Neopterygii</taxon>
        <taxon>Teleostei</taxon>
        <taxon>Anguilliformes</taxon>
        <taxon>Synaphobranchidae</taxon>
        <taxon>Synaphobranchus</taxon>
    </lineage>
</organism>